<evidence type="ECO:0000256" key="1">
    <source>
        <dbReference type="SAM" id="Phobius"/>
    </source>
</evidence>
<protein>
    <submittedName>
        <fullName evidence="2">DUF4231 domain-containing protein</fullName>
    </submittedName>
</protein>
<proteinExistence type="predicted"/>
<organism evidence="2 3">
    <name type="scientific">Amycolatopsis eburnea</name>
    <dbReference type="NCBI Taxonomy" id="2267691"/>
    <lineage>
        <taxon>Bacteria</taxon>
        <taxon>Bacillati</taxon>
        <taxon>Actinomycetota</taxon>
        <taxon>Actinomycetes</taxon>
        <taxon>Pseudonocardiales</taxon>
        <taxon>Pseudonocardiaceae</taxon>
        <taxon>Amycolatopsis</taxon>
    </lineage>
</organism>
<evidence type="ECO:0000313" key="2">
    <source>
        <dbReference type="EMBL" id="RSD12044.1"/>
    </source>
</evidence>
<keyword evidence="3" id="KW-1185">Reference proteome</keyword>
<dbReference type="EMBL" id="RSEC01000059">
    <property type="protein sequence ID" value="RSD12044.1"/>
    <property type="molecule type" value="Genomic_DNA"/>
</dbReference>
<keyword evidence="1" id="KW-0472">Membrane</keyword>
<dbReference type="Proteomes" id="UP000267081">
    <property type="component" value="Unassembled WGS sequence"/>
</dbReference>
<name>A0A427T265_9PSEU</name>
<evidence type="ECO:0000313" key="3">
    <source>
        <dbReference type="Proteomes" id="UP000267081"/>
    </source>
</evidence>
<dbReference type="Pfam" id="PF14015">
    <property type="entry name" value="DUF4231"/>
    <property type="match status" value="1"/>
</dbReference>
<keyword evidence="1" id="KW-0812">Transmembrane</keyword>
<dbReference type="AlphaFoldDB" id="A0A427T265"/>
<dbReference type="OrthoDB" id="4332711at2"/>
<comment type="caution">
    <text evidence="2">The sequence shown here is derived from an EMBL/GenBank/DDBJ whole genome shotgun (WGS) entry which is preliminary data.</text>
</comment>
<keyword evidence="1" id="KW-1133">Transmembrane helix</keyword>
<dbReference type="NCBIfam" id="NF033634">
    <property type="entry name" value="SLATT_1"/>
    <property type="match status" value="1"/>
</dbReference>
<gene>
    <name evidence="2" type="ORF">EIY87_35535</name>
</gene>
<accession>A0A427T265</accession>
<reference evidence="2 3" key="1">
    <citation type="submission" date="2018-12" db="EMBL/GenBank/DDBJ databases">
        <title>Amycolatopsis eburnea sp. nov. actinomycete associate with arbuscular mycorrhiza fungal spore.</title>
        <authorList>
            <person name="Lumyong S."/>
            <person name="Chaiya L."/>
        </authorList>
    </citation>
    <scope>NUCLEOTIDE SEQUENCE [LARGE SCALE GENOMIC DNA]</scope>
    <source>
        <strain evidence="2 3">GLM-1</strain>
    </source>
</reference>
<dbReference type="InterPro" id="IPR025325">
    <property type="entry name" value="DUF4231"/>
</dbReference>
<dbReference type="RefSeq" id="WP_125314269.1">
    <property type="nucleotide sequence ID" value="NZ_RSEC01000059.1"/>
</dbReference>
<sequence length="152" mass="16931">MTSRAEGAVDPWDEPDPALAVALRELGWYRRNADRNRVANRATEVALLLGSAATTVAAALGAVAWVTAVLAAATLVVTGLRRSFDWHENWVEFIGRWSELRSVVHQYRLLPEDRRGEAERRALLAAVDEIVASEAQRWASRRRELQENTGQG</sequence>
<feature type="transmembrane region" description="Helical" evidence="1">
    <location>
        <begin position="56"/>
        <end position="77"/>
    </location>
</feature>